<reference evidence="3 4" key="1">
    <citation type="submission" date="2022-10" db="EMBL/GenBank/DDBJ databases">
        <title>Roseococcus glaciei nov., sp. nov., isolated from glacier.</title>
        <authorList>
            <person name="Liu Q."/>
            <person name="Xin Y.-H."/>
        </authorList>
    </citation>
    <scope>NUCLEOTIDE SEQUENCE [LARGE SCALE GENOMIC DNA]</scope>
    <source>
        <strain evidence="3 4">MDT2-1-1</strain>
    </source>
</reference>
<protein>
    <submittedName>
        <fullName evidence="3">Damage-inducible protein DinB</fullName>
    </submittedName>
</protein>
<accession>A0ABT3NUA3</accession>
<dbReference type="Gene3D" id="1.20.120.450">
    <property type="entry name" value="dinb family like domain"/>
    <property type="match status" value="1"/>
</dbReference>
<comment type="caution">
    <text evidence="3">The sequence shown here is derived from an EMBL/GenBank/DDBJ whole genome shotgun (WGS) entry which is preliminary data.</text>
</comment>
<organism evidence="3 4">
    <name type="scientific">Sabulicella glaciei</name>
    <dbReference type="NCBI Taxonomy" id="2984948"/>
    <lineage>
        <taxon>Bacteria</taxon>
        <taxon>Pseudomonadati</taxon>
        <taxon>Pseudomonadota</taxon>
        <taxon>Alphaproteobacteria</taxon>
        <taxon>Acetobacterales</taxon>
        <taxon>Acetobacteraceae</taxon>
        <taxon>Sabulicella</taxon>
    </lineage>
</organism>
<dbReference type="SUPFAM" id="SSF109854">
    <property type="entry name" value="DinB/YfiT-like putative metalloenzymes"/>
    <property type="match status" value="1"/>
</dbReference>
<dbReference type="PANTHER" id="PTHR37302:SF1">
    <property type="entry name" value="PROTEIN DINB"/>
    <property type="match status" value="1"/>
</dbReference>
<proteinExistence type="inferred from homology"/>
<keyword evidence="4" id="KW-1185">Reference proteome</keyword>
<evidence type="ECO:0000256" key="2">
    <source>
        <dbReference type="ARBA" id="ARBA00022723"/>
    </source>
</evidence>
<dbReference type="RefSeq" id="WP_301589683.1">
    <property type="nucleotide sequence ID" value="NZ_JAPFQI010000005.1"/>
</dbReference>
<dbReference type="InterPro" id="IPR034660">
    <property type="entry name" value="DinB/YfiT-like"/>
</dbReference>
<name>A0ABT3NUA3_9PROT</name>
<evidence type="ECO:0000313" key="3">
    <source>
        <dbReference type="EMBL" id="MCW8085736.1"/>
    </source>
</evidence>
<evidence type="ECO:0000256" key="1">
    <source>
        <dbReference type="ARBA" id="ARBA00008635"/>
    </source>
</evidence>
<dbReference type="PANTHER" id="PTHR37302">
    <property type="entry name" value="SLR1116 PROTEIN"/>
    <property type="match status" value="1"/>
</dbReference>
<dbReference type="Proteomes" id="UP001526430">
    <property type="component" value="Unassembled WGS sequence"/>
</dbReference>
<dbReference type="InterPro" id="IPR007837">
    <property type="entry name" value="DinB"/>
</dbReference>
<comment type="similarity">
    <text evidence="1">Belongs to the DinB family.</text>
</comment>
<keyword evidence="2" id="KW-0479">Metal-binding</keyword>
<dbReference type="EMBL" id="JAPFQI010000005">
    <property type="protein sequence ID" value="MCW8085736.1"/>
    <property type="molecule type" value="Genomic_DNA"/>
</dbReference>
<sequence>MITPRYVQTMAAYNSEMNRRTFAAGDMLEEAQRRAEDGAFFGSLHGTLSHLLWADAIWMHRFAGWDAPAGGIPGSAALHPDWDAMREARFALDARIEGWAAEVTQPWLDADFTWTNSQGKVRTNHAALLVMHLFNHGTHHRGQAHALLTRHGARTADTDLPWVVSR</sequence>
<dbReference type="Pfam" id="PF05163">
    <property type="entry name" value="DinB"/>
    <property type="match status" value="1"/>
</dbReference>
<gene>
    <name evidence="3" type="ORF">OF850_08880</name>
</gene>
<evidence type="ECO:0000313" key="4">
    <source>
        <dbReference type="Proteomes" id="UP001526430"/>
    </source>
</evidence>